<feature type="chain" id="PRO_5034527671" description="Purple acid phosphatase" evidence="3">
    <location>
        <begin position="23"/>
        <end position="472"/>
    </location>
</feature>
<evidence type="ECO:0000313" key="7">
    <source>
        <dbReference type="EMBL" id="KAG2185114.1"/>
    </source>
</evidence>
<gene>
    <name evidence="7" type="ORF">INT44_001904</name>
</gene>
<dbReference type="SUPFAM" id="SSF56300">
    <property type="entry name" value="Metallo-dependent phosphatases"/>
    <property type="match status" value="1"/>
</dbReference>
<feature type="domain" description="Purple acid phosphatase N-terminal" evidence="6">
    <location>
        <begin position="57"/>
        <end position="158"/>
    </location>
</feature>
<keyword evidence="2" id="KW-0325">Glycoprotein</keyword>
<keyword evidence="3" id="KW-0378">Hydrolase</keyword>
<feature type="signal peptide" evidence="3">
    <location>
        <begin position="1"/>
        <end position="22"/>
    </location>
</feature>
<evidence type="ECO:0000259" key="4">
    <source>
        <dbReference type="Pfam" id="PF00149"/>
    </source>
</evidence>
<evidence type="ECO:0000256" key="1">
    <source>
        <dbReference type="ARBA" id="ARBA00022729"/>
    </source>
</evidence>
<feature type="domain" description="Calcineurin-like phosphoesterase" evidence="4">
    <location>
        <begin position="169"/>
        <end position="378"/>
    </location>
</feature>
<dbReference type="Proteomes" id="UP000612746">
    <property type="component" value="Unassembled WGS sequence"/>
</dbReference>
<feature type="domain" description="Purple acid phosphatase C-terminal" evidence="5">
    <location>
        <begin position="405"/>
        <end position="459"/>
    </location>
</feature>
<dbReference type="EC" id="3.1.3.2" evidence="3"/>
<proteinExistence type="inferred from homology"/>
<dbReference type="InterPro" id="IPR004843">
    <property type="entry name" value="Calcineurin-like_PHP"/>
</dbReference>
<comment type="similarity">
    <text evidence="3">Belongs to the metallophosphoesterase superfamily. Purple acid phosphatase family.</text>
</comment>
<keyword evidence="8" id="KW-1185">Reference proteome</keyword>
<sequence>SFLSFFLMTSLLLSTLVLLVLSLCASSLQLKGGPGAQWDYDQYNVGDWNRTYGMTEPQQIHISISSQAEYAKVQFATQGEVNTAILNYWPKASPHKAIVIEGGENWAFVDNGTAHHTIYLHNLQTLKLKPATVFQYKVGTKDNHGKVTWSKGEFEFHTARRGNTVNFVATADLGLVNAVAMPALQRLAKSHKYDFLTLSGDQAYDMADFNGTKGDEYMRFAENLFANIPFMGAVGNHESAYNFTHWKNRFNNVPFQKSGFSNPMQYSYDYKSLHIVAWSSEGAFEGSTNEILTSLNWLENDLKEANRNRKVRPWIIVLGHRPMYCTSFSSPTDGTCITETQTIREGLVDPTTNTRQHGVEALLKKYKVDIYLCGHRHNFERTYPVYNGQVTSKSYHNAPSTFQYLVGNSGNYELTIPFNTTGPFPAWSASRYSGYGFSTVKATQNSLELTHYGVDNNGTHERVIDHVVVTKD</sequence>
<dbReference type="Pfam" id="PF14008">
    <property type="entry name" value="Metallophos_C"/>
    <property type="match status" value="1"/>
</dbReference>
<evidence type="ECO:0000256" key="3">
    <source>
        <dbReference type="RuleBase" id="RU361203"/>
    </source>
</evidence>
<evidence type="ECO:0000259" key="5">
    <source>
        <dbReference type="Pfam" id="PF14008"/>
    </source>
</evidence>
<dbReference type="Pfam" id="PF00149">
    <property type="entry name" value="Metallophos"/>
    <property type="match status" value="1"/>
</dbReference>
<comment type="catalytic activity">
    <reaction evidence="3">
        <text>a phosphate monoester + H2O = an alcohol + phosphate</text>
        <dbReference type="Rhea" id="RHEA:15017"/>
        <dbReference type="ChEBI" id="CHEBI:15377"/>
        <dbReference type="ChEBI" id="CHEBI:30879"/>
        <dbReference type="ChEBI" id="CHEBI:43474"/>
        <dbReference type="ChEBI" id="CHEBI:67140"/>
        <dbReference type="EC" id="3.1.3.2"/>
    </reaction>
</comment>
<dbReference type="Gene3D" id="3.60.21.10">
    <property type="match status" value="1"/>
</dbReference>
<reference evidence="7" key="1">
    <citation type="submission" date="2020-12" db="EMBL/GenBank/DDBJ databases">
        <title>Metabolic potential, ecology and presence of endohyphal bacteria is reflected in genomic diversity of Mucoromycotina.</title>
        <authorList>
            <person name="Muszewska A."/>
            <person name="Okrasinska A."/>
            <person name="Steczkiewicz K."/>
            <person name="Drgas O."/>
            <person name="Orlowska M."/>
            <person name="Perlinska-Lenart U."/>
            <person name="Aleksandrzak-Piekarczyk T."/>
            <person name="Szatraj K."/>
            <person name="Zielenkiewicz U."/>
            <person name="Pilsyk S."/>
            <person name="Malc E."/>
            <person name="Mieczkowski P."/>
            <person name="Kruszewska J.S."/>
            <person name="Biernat P."/>
            <person name="Pawlowska J."/>
        </authorList>
    </citation>
    <scope>NUCLEOTIDE SEQUENCE</scope>
    <source>
        <strain evidence="7">WA0000051536</strain>
    </source>
</reference>
<dbReference type="GO" id="GO:0003993">
    <property type="term" value="F:acid phosphatase activity"/>
    <property type="evidence" value="ECO:0007669"/>
    <property type="project" value="UniProtKB-EC"/>
</dbReference>
<evidence type="ECO:0000256" key="2">
    <source>
        <dbReference type="ARBA" id="ARBA00023180"/>
    </source>
</evidence>
<dbReference type="InterPro" id="IPR015914">
    <property type="entry name" value="PAPs_N"/>
</dbReference>
<dbReference type="PANTHER" id="PTHR45867">
    <property type="entry name" value="PURPLE ACID PHOSPHATASE"/>
    <property type="match status" value="1"/>
</dbReference>
<organism evidence="7 8">
    <name type="scientific">Umbelopsis vinacea</name>
    <dbReference type="NCBI Taxonomy" id="44442"/>
    <lineage>
        <taxon>Eukaryota</taxon>
        <taxon>Fungi</taxon>
        <taxon>Fungi incertae sedis</taxon>
        <taxon>Mucoromycota</taxon>
        <taxon>Mucoromycotina</taxon>
        <taxon>Umbelopsidomycetes</taxon>
        <taxon>Umbelopsidales</taxon>
        <taxon>Umbelopsidaceae</taxon>
        <taxon>Umbelopsis</taxon>
    </lineage>
</organism>
<dbReference type="OrthoDB" id="45007at2759"/>
<dbReference type="GO" id="GO:0046872">
    <property type="term" value="F:metal ion binding"/>
    <property type="evidence" value="ECO:0007669"/>
    <property type="project" value="InterPro"/>
</dbReference>
<dbReference type="SUPFAM" id="SSF49363">
    <property type="entry name" value="Purple acid phosphatase, N-terminal domain"/>
    <property type="match status" value="1"/>
</dbReference>
<dbReference type="PANTHER" id="PTHR45867:SF3">
    <property type="entry name" value="ACID PHOSPHATASE TYPE 7"/>
    <property type="match status" value="1"/>
</dbReference>
<evidence type="ECO:0000313" key="8">
    <source>
        <dbReference type="Proteomes" id="UP000612746"/>
    </source>
</evidence>
<name>A0A8H7Q298_9FUNG</name>
<dbReference type="InterPro" id="IPR025733">
    <property type="entry name" value="PAPs_C"/>
</dbReference>
<accession>A0A8H7Q298</accession>
<dbReference type="InterPro" id="IPR029052">
    <property type="entry name" value="Metallo-depent_PP-like"/>
</dbReference>
<evidence type="ECO:0000259" key="6">
    <source>
        <dbReference type="Pfam" id="PF16656"/>
    </source>
</evidence>
<dbReference type="CDD" id="cd00839">
    <property type="entry name" value="MPP_PAPs"/>
    <property type="match status" value="1"/>
</dbReference>
<dbReference type="AlphaFoldDB" id="A0A8H7Q298"/>
<dbReference type="EMBL" id="JAEPRA010000005">
    <property type="protein sequence ID" value="KAG2185114.1"/>
    <property type="molecule type" value="Genomic_DNA"/>
</dbReference>
<dbReference type="Gene3D" id="2.60.40.380">
    <property type="entry name" value="Purple acid phosphatase-like, N-terminal"/>
    <property type="match status" value="1"/>
</dbReference>
<dbReference type="Pfam" id="PF16656">
    <property type="entry name" value="Pur_ac_phosph_N"/>
    <property type="match status" value="1"/>
</dbReference>
<dbReference type="InterPro" id="IPR041792">
    <property type="entry name" value="MPP_PAP"/>
</dbReference>
<feature type="non-terminal residue" evidence="7">
    <location>
        <position position="1"/>
    </location>
</feature>
<dbReference type="InterPro" id="IPR008963">
    <property type="entry name" value="Purple_acid_Pase-like_N"/>
</dbReference>
<keyword evidence="1 3" id="KW-0732">Signal</keyword>
<protein>
    <recommendedName>
        <fullName evidence="3">Purple acid phosphatase</fullName>
        <ecNumber evidence="3">3.1.3.2</ecNumber>
    </recommendedName>
</protein>
<comment type="caution">
    <text evidence="7">The sequence shown here is derived from an EMBL/GenBank/DDBJ whole genome shotgun (WGS) entry which is preliminary data.</text>
</comment>